<evidence type="ECO:0000313" key="2">
    <source>
        <dbReference type="Proteomes" id="UP000339249"/>
    </source>
</evidence>
<name>A0A4U9CYA8_RAOTE</name>
<gene>
    <name evidence="1" type="ORF">NCTC9185_00079</name>
</gene>
<organism evidence="1 2">
    <name type="scientific">Raoultella terrigena</name>
    <name type="common">Klebsiella terrigena</name>
    <dbReference type="NCBI Taxonomy" id="577"/>
    <lineage>
        <taxon>Bacteria</taxon>
        <taxon>Pseudomonadati</taxon>
        <taxon>Pseudomonadota</taxon>
        <taxon>Gammaproteobacteria</taxon>
        <taxon>Enterobacterales</taxon>
        <taxon>Enterobacteriaceae</taxon>
        <taxon>Klebsiella/Raoultella group</taxon>
        <taxon>Raoultella</taxon>
    </lineage>
</organism>
<dbReference type="EMBL" id="CABDVU010000001">
    <property type="protein sequence ID" value="VTN08205.1"/>
    <property type="molecule type" value="Genomic_DNA"/>
</dbReference>
<protein>
    <submittedName>
        <fullName evidence="1">Uncharacterized protein</fullName>
    </submittedName>
</protein>
<sequence>MSIVKTHTGIVITKDGPKCKKLHATQSMWVVGKNEFYHKDTGRRHFAEKTSRRLLLETIKPIQGDNHD</sequence>
<dbReference type="AlphaFoldDB" id="A0A4U9CYA8"/>
<accession>A0A4U9CYA8</accession>
<reference evidence="1 2" key="1">
    <citation type="submission" date="2019-04" db="EMBL/GenBank/DDBJ databases">
        <authorList>
            <consortium name="Pathogen Informatics"/>
        </authorList>
    </citation>
    <scope>NUCLEOTIDE SEQUENCE [LARGE SCALE GENOMIC DNA]</scope>
    <source>
        <strain evidence="1 2">NCTC9185</strain>
    </source>
</reference>
<evidence type="ECO:0000313" key="1">
    <source>
        <dbReference type="EMBL" id="VTN08205.1"/>
    </source>
</evidence>
<dbReference type="Proteomes" id="UP000339249">
    <property type="component" value="Unassembled WGS sequence"/>
</dbReference>
<proteinExistence type="predicted"/>